<dbReference type="PANTHER" id="PTHR42951:SF17">
    <property type="entry name" value="METALLO-BETA-LACTAMASE DOMAIN-CONTAINING PROTEIN"/>
    <property type="match status" value="1"/>
</dbReference>
<keyword evidence="3" id="KW-1185">Reference proteome</keyword>
<gene>
    <name evidence="2" type="ORF">GCM10010430_17410</name>
</gene>
<dbReference type="InterPro" id="IPR036866">
    <property type="entry name" value="RibonucZ/Hydroxyglut_hydro"/>
</dbReference>
<dbReference type="InterPro" id="IPR001279">
    <property type="entry name" value="Metallo-B-lactamas"/>
</dbReference>
<dbReference type="SMART" id="SM00849">
    <property type="entry name" value="Lactamase_B"/>
    <property type="match status" value="1"/>
</dbReference>
<dbReference type="SUPFAM" id="SSF56281">
    <property type="entry name" value="Metallo-hydrolase/oxidoreductase"/>
    <property type="match status" value="1"/>
</dbReference>
<evidence type="ECO:0000313" key="2">
    <source>
        <dbReference type="EMBL" id="GAA2236962.1"/>
    </source>
</evidence>
<dbReference type="InterPro" id="IPR050855">
    <property type="entry name" value="NDM-1-like"/>
</dbReference>
<dbReference type="EMBL" id="BAAATR010000005">
    <property type="protein sequence ID" value="GAA2236962.1"/>
    <property type="molecule type" value="Genomic_DNA"/>
</dbReference>
<dbReference type="Pfam" id="PF00753">
    <property type="entry name" value="Lactamase_B"/>
    <property type="match status" value="1"/>
</dbReference>
<dbReference type="CDD" id="cd07721">
    <property type="entry name" value="yflN-like_MBL-fold"/>
    <property type="match status" value="1"/>
</dbReference>
<protein>
    <submittedName>
        <fullName evidence="2">MBL fold metallo-hydrolase</fullName>
    </submittedName>
</protein>
<accession>A0ABN3DMZ4</accession>
<dbReference type="RefSeq" id="WP_344635655.1">
    <property type="nucleotide sequence ID" value="NZ_BAAATR010000005.1"/>
</dbReference>
<evidence type="ECO:0000313" key="3">
    <source>
        <dbReference type="Proteomes" id="UP001500305"/>
    </source>
</evidence>
<dbReference type="Proteomes" id="UP001500305">
    <property type="component" value="Unassembled WGS sequence"/>
</dbReference>
<evidence type="ECO:0000259" key="1">
    <source>
        <dbReference type="SMART" id="SM00849"/>
    </source>
</evidence>
<proteinExistence type="predicted"/>
<organism evidence="2 3">
    <name type="scientific">Kitasatospora cystarginea</name>
    <dbReference type="NCBI Taxonomy" id="58350"/>
    <lineage>
        <taxon>Bacteria</taxon>
        <taxon>Bacillati</taxon>
        <taxon>Actinomycetota</taxon>
        <taxon>Actinomycetes</taxon>
        <taxon>Kitasatosporales</taxon>
        <taxon>Streptomycetaceae</taxon>
        <taxon>Kitasatospora</taxon>
    </lineage>
</organism>
<dbReference type="Gene3D" id="3.60.15.10">
    <property type="entry name" value="Ribonuclease Z/Hydroxyacylglutathione hydrolase-like"/>
    <property type="match status" value="1"/>
</dbReference>
<comment type="caution">
    <text evidence="2">The sequence shown here is derived from an EMBL/GenBank/DDBJ whole genome shotgun (WGS) entry which is preliminary data.</text>
</comment>
<dbReference type="PANTHER" id="PTHR42951">
    <property type="entry name" value="METALLO-BETA-LACTAMASE DOMAIN-CONTAINING"/>
    <property type="match status" value="1"/>
</dbReference>
<feature type="domain" description="Metallo-beta-lactamase" evidence="1">
    <location>
        <begin position="18"/>
        <end position="216"/>
    </location>
</feature>
<name>A0ABN3DMZ4_9ACTN</name>
<reference evidence="2 3" key="1">
    <citation type="journal article" date="2019" name="Int. J. Syst. Evol. Microbiol.">
        <title>The Global Catalogue of Microorganisms (GCM) 10K type strain sequencing project: providing services to taxonomists for standard genome sequencing and annotation.</title>
        <authorList>
            <consortium name="The Broad Institute Genomics Platform"/>
            <consortium name="The Broad Institute Genome Sequencing Center for Infectious Disease"/>
            <person name="Wu L."/>
            <person name="Ma J."/>
        </authorList>
    </citation>
    <scope>NUCLEOTIDE SEQUENCE [LARGE SCALE GENOMIC DNA]</scope>
    <source>
        <strain evidence="2 3">JCM 7356</strain>
    </source>
</reference>
<sequence>METLEILPERLYLLGCEIGHVYLWCDPGELTLADTGVAGSGEVIAEAIRGIGRDPGELRRVLLTHCHEDHTGSAAEIGAWNGGSVQVLAHRLDAPVIRGERPVLPPVFDDAPTWERELWMAKPELPAAPPARVDVELTDGDTVEFGGGARVVAVPGHTDGSVAFHLPGPGVLFTGDAVANVAGQTMLGVFNLDRARAIESFRRLAELDVRVAVFGHGEPITSGAAAALKAAAATAV</sequence>